<dbReference type="Proteomes" id="UP000326678">
    <property type="component" value="Chromosome Gxm2"/>
</dbReference>
<dbReference type="CDD" id="cd00093">
    <property type="entry name" value="HTH_XRE"/>
    <property type="match status" value="1"/>
</dbReference>
<dbReference type="SUPFAM" id="SSF47413">
    <property type="entry name" value="lambda repressor-like DNA-binding domains"/>
    <property type="match status" value="1"/>
</dbReference>
<proteinExistence type="predicted"/>
<evidence type="ECO:0000313" key="2">
    <source>
        <dbReference type="EMBL" id="QFS50621.1"/>
    </source>
</evidence>
<dbReference type="RefSeq" id="WP_152591537.1">
    <property type="nucleotide sequence ID" value="NZ_CP045227.1"/>
</dbReference>
<sequence>MQIYQLFKQTMDQYGIQGKELAALAGISQNHLSQFRSGNKWVSPEVFSALLESMDQLAPGSRKYFCQLLAEEPLVERNTSKKLAEMIEAADDDEMEAALLAIGRKWKRTKQKSIISDDYSAGFDSPIAV</sequence>
<dbReference type="InterPro" id="IPR001387">
    <property type="entry name" value="Cro/C1-type_HTH"/>
</dbReference>
<protein>
    <submittedName>
        <fullName evidence="2">XRE family transcriptional regulator</fullName>
    </submittedName>
</protein>
<dbReference type="KEGG" id="nsh:GXM_08115"/>
<evidence type="ECO:0000259" key="1">
    <source>
        <dbReference type="Pfam" id="PF01381"/>
    </source>
</evidence>
<dbReference type="AlphaFoldDB" id="A0A5P8WDG7"/>
<dbReference type="Pfam" id="PF01381">
    <property type="entry name" value="HTH_3"/>
    <property type="match status" value="1"/>
</dbReference>
<gene>
    <name evidence="2" type="ORF">GXM_08115</name>
</gene>
<keyword evidence="3" id="KW-1185">Reference proteome</keyword>
<dbReference type="InterPro" id="IPR010982">
    <property type="entry name" value="Lambda_DNA-bd_dom_sf"/>
</dbReference>
<organism evidence="2 3">
    <name type="scientific">Nostoc sphaeroides CCNUC1</name>
    <dbReference type="NCBI Taxonomy" id="2653204"/>
    <lineage>
        <taxon>Bacteria</taxon>
        <taxon>Bacillati</taxon>
        <taxon>Cyanobacteriota</taxon>
        <taxon>Cyanophyceae</taxon>
        <taxon>Nostocales</taxon>
        <taxon>Nostocaceae</taxon>
        <taxon>Nostoc</taxon>
    </lineage>
</organism>
<name>A0A5P8WDG7_9NOSO</name>
<feature type="domain" description="HTH cro/C1-type" evidence="1">
    <location>
        <begin position="8"/>
        <end position="52"/>
    </location>
</feature>
<dbReference type="GO" id="GO:0003677">
    <property type="term" value="F:DNA binding"/>
    <property type="evidence" value="ECO:0007669"/>
    <property type="project" value="InterPro"/>
</dbReference>
<dbReference type="EMBL" id="CP045227">
    <property type="protein sequence ID" value="QFS50621.1"/>
    <property type="molecule type" value="Genomic_DNA"/>
</dbReference>
<reference evidence="2 3" key="1">
    <citation type="submission" date="2019-10" db="EMBL/GenBank/DDBJ databases">
        <title>Genomic and transcriptomic insights into the perfect genentic adaptation of a filamentous nitrogen-fixing cyanobacterium to rice fields.</title>
        <authorList>
            <person name="Chen Z."/>
        </authorList>
    </citation>
    <scope>NUCLEOTIDE SEQUENCE [LARGE SCALE GENOMIC DNA]</scope>
    <source>
        <strain evidence="2">CCNUC1</strain>
    </source>
</reference>
<accession>A0A5P8WDG7</accession>
<evidence type="ECO:0000313" key="3">
    <source>
        <dbReference type="Proteomes" id="UP000326678"/>
    </source>
</evidence>